<feature type="compositionally biased region" description="Basic and acidic residues" evidence="4">
    <location>
        <begin position="254"/>
        <end position="266"/>
    </location>
</feature>
<dbReference type="GO" id="GO:0005634">
    <property type="term" value="C:nucleus"/>
    <property type="evidence" value="ECO:0007669"/>
    <property type="project" value="UniProtKB-SubCell"/>
</dbReference>
<comment type="subcellular location">
    <subcellularLocation>
        <location evidence="1">Nucleus</location>
    </subcellularLocation>
</comment>
<organism evidence="6 7">
    <name type="scientific">Massariosphaeria phaeospora</name>
    <dbReference type="NCBI Taxonomy" id="100035"/>
    <lineage>
        <taxon>Eukaryota</taxon>
        <taxon>Fungi</taxon>
        <taxon>Dikarya</taxon>
        <taxon>Ascomycota</taxon>
        <taxon>Pezizomycotina</taxon>
        <taxon>Dothideomycetes</taxon>
        <taxon>Pleosporomycetidae</taxon>
        <taxon>Pleosporales</taxon>
        <taxon>Pleosporales incertae sedis</taxon>
        <taxon>Massariosphaeria</taxon>
    </lineage>
</organism>
<feature type="compositionally biased region" description="Basic and acidic residues" evidence="4">
    <location>
        <begin position="292"/>
        <end position="301"/>
    </location>
</feature>
<feature type="domain" description="RED-like N-terminal" evidence="5">
    <location>
        <begin position="81"/>
        <end position="175"/>
    </location>
</feature>
<gene>
    <name evidence="6" type="ORF">BDV95DRAFT_482819</name>
</gene>
<evidence type="ECO:0000256" key="2">
    <source>
        <dbReference type="ARBA" id="ARBA00023242"/>
    </source>
</evidence>
<proteinExistence type="predicted"/>
<evidence type="ECO:0000256" key="3">
    <source>
        <dbReference type="SAM" id="Coils"/>
    </source>
</evidence>
<dbReference type="PANTHER" id="PTHR12765">
    <property type="entry name" value="RED PROTEIN IK FACTOR CYTOKINE IK"/>
    <property type="match status" value="1"/>
</dbReference>
<dbReference type="InterPro" id="IPR039896">
    <property type="entry name" value="Red-like"/>
</dbReference>
<evidence type="ECO:0000313" key="6">
    <source>
        <dbReference type="EMBL" id="KAF2876762.1"/>
    </source>
</evidence>
<feature type="region of interest" description="Disordered" evidence="4">
    <location>
        <begin position="228"/>
        <end position="554"/>
    </location>
</feature>
<keyword evidence="2" id="KW-0539">Nucleus</keyword>
<feature type="compositionally biased region" description="Basic residues" evidence="4">
    <location>
        <begin position="521"/>
        <end position="532"/>
    </location>
</feature>
<evidence type="ECO:0000256" key="4">
    <source>
        <dbReference type="SAM" id="MobiDB-lite"/>
    </source>
</evidence>
<keyword evidence="3" id="KW-0175">Coiled coil</keyword>
<dbReference type="Proteomes" id="UP000481861">
    <property type="component" value="Unassembled WGS sequence"/>
</dbReference>
<evidence type="ECO:0000256" key="1">
    <source>
        <dbReference type="ARBA" id="ARBA00004123"/>
    </source>
</evidence>
<keyword evidence="7" id="KW-1185">Reference proteome</keyword>
<accession>A0A7C8MM69</accession>
<feature type="compositionally biased region" description="Basic and acidic residues" evidence="4">
    <location>
        <begin position="454"/>
        <end position="471"/>
    </location>
</feature>
<dbReference type="Pfam" id="PF07808">
    <property type="entry name" value="RED_N"/>
    <property type="match status" value="1"/>
</dbReference>
<dbReference type="AlphaFoldDB" id="A0A7C8MM69"/>
<feature type="region of interest" description="Disordered" evidence="4">
    <location>
        <begin position="1"/>
        <end position="52"/>
    </location>
</feature>
<feature type="compositionally biased region" description="Polar residues" evidence="4">
    <location>
        <begin position="372"/>
        <end position="405"/>
    </location>
</feature>
<feature type="compositionally biased region" description="Acidic residues" evidence="4">
    <location>
        <begin position="337"/>
        <end position="351"/>
    </location>
</feature>
<dbReference type="EMBL" id="JAADJZ010000003">
    <property type="protein sequence ID" value="KAF2876762.1"/>
    <property type="molecule type" value="Genomic_DNA"/>
</dbReference>
<name>A0A7C8MM69_9PLEO</name>
<feature type="compositionally biased region" description="Basic and acidic residues" evidence="4">
    <location>
        <begin position="542"/>
        <end position="554"/>
    </location>
</feature>
<feature type="coiled-coil region" evidence="3">
    <location>
        <begin position="94"/>
        <end position="121"/>
    </location>
</feature>
<dbReference type="OrthoDB" id="3366823at2759"/>
<evidence type="ECO:0000313" key="7">
    <source>
        <dbReference type="Proteomes" id="UP000481861"/>
    </source>
</evidence>
<evidence type="ECO:0000259" key="5">
    <source>
        <dbReference type="Pfam" id="PF07808"/>
    </source>
</evidence>
<protein>
    <recommendedName>
        <fullName evidence="5">RED-like N-terminal domain-containing protein</fullName>
    </recommendedName>
</protein>
<comment type="caution">
    <text evidence="6">The sequence shown here is derived from an EMBL/GenBank/DDBJ whole genome shotgun (WGS) entry which is preliminary data.</text>
</comment>
<reference evidence="6 7" key="1">
    <citation type="submission" date="2020-01" db="EMBL/GenBank/DDBJ databases">
        <authorList>
            <consortium name="DOE Joint Genome Institute"/>
            <person name="Haridas S."/>
            <person name="Albert R."/>
            <person name="Binder M."/>
            <person name="Bloem J."/>
            <person name="Labutti K."/>
            <person name="Salamov A."/>
            <person name="Andreopoulos B."/>
            <person name="Baker S.E."/>
            <person name="Barry K."/>
            <person name="Bills G."/>
            <person name="Bluhm B.H."/>
            <person name="Cannon C."/>
            <person name="Castanera R."/>
            <person name="Culley D.E."/>
            <person name="Daum C."/>
            <person name="Ezra D."/>
            <person name="Gonzalez J.B."/>
            <person name="Henrissat B."/>
            <person name="Kuo A."/>
            <person name="Liang C."/>
            <person name="Lipzen A."/>
            <person name="Lutzoni F."/>
            <person name="Magnuson J."/>
            <person name="Mondo S."/>
            <person name="Nolan M."/>
            <person name="Ohm R."/>
            <person name="Pangilinan J."/>
            <person name="Park H.-J.H."/>
            <person name="Ramirez L."/>
            <person name="Alfaro M."/>
            <person name="Sun H."/>
            <person name="Tritt A."/>
            <person name="Yoshinaga Y."/>
            <person name="Zwiers L.-H.L."/>
            <person name="Turgeon B.G."/>
            <person name="Goodwin S.B."/>
            <person name="Spatafora J.W."/>
            <person name="Crous P.W."/>
            <person name="Grigoriev I.V."/>
        </authorList>
    </citation>
    <scope>NUCLEOTIDE SEQUENCE [LARGE SCALE GENOMIC DNA]</scope>
    <source>
        <strain evidence="6 7">CBS 611.86</strain>
    </source>
</reference>
<sequence length="554" mass="61071">MDNQQFRRLVLASSRKPDGDAGSPPATRPAGTVLGARKHSSIPMTPRQVGRNSVQAEFARQFAERNAKAHPAKKLRSVAPKGTKLAAGYVDRTQSRTDDENNELAQRIKNLEEAMKLGQIDRDTFENLVQEITGGDLRATHLVKGLDRRLLERVRKGEDLHDGEPETETQQPELEDEFDHLAEHEIGPIIREKVEKKGDMAPPPPVAGTKRTRNDILAELKAQRQAAADAAAAEHAKRYPSLGPGFRKLNPRGETSRIEVDAKGRDVLLVTDADGKEKRKIRKPRNEAPPPELRHDLDDATKPINMHNLPPPKPQEPESEDEDIFEGVGSSYNPLADLEDGEDEDSSDEENEARTVAEGVVVPVEEGEIPKTTPNPQFSPNNENNSELSATQGQMLPPAASSSQHTTKRNYFKDSTPTSVPSARSTGDGTVLAALKKVRTLDPNSTLLQPSDPEEARLKKRAAELATRDRDLEDIDMGFGGSRFDDAEEMERDGEKVKFSEWKGLGGEQDDDGDVHDGSGKKRKRGPKKRKGDKNSATDILKAMDRQKETKALG</sequence>
<feature type="compositionally biased region" description="Polar residues" evidence="4">
    <location>
        <begin position="413"/>
        <end position="428"/>
    </location>
</feature>
<dbReference type="InterPro" id="IPR012916">
    <property type="entry name" value="RED_N"/>
</dbReference>